<feature type="chain" id="PRO_5041725995" description="Excalibur calcium-binding domain-containing protein" evidence="2">
    <location>
        <begin position="21"/>
        <end position="132"/>
    </location>
</feature>
<feature type="signal peptide" evidence="2">
    <location>
        <begin position="1"/>
        <end position="20"/>
    </location>
</feature>
<comment type="caution">
    <text evidence="4">The sequence shown here is derived from an EMBL/GenBank/DDBJ whole genome shotgun (WGS) entry which is preliminary data.</text>
</comment>
<dbReference type="PROSITE" id="PS51257">
    <property type="entry name" value="PROKAR_LIPOPROTEIN"/>
    <property type="match status" value="1"/>
</dbReference>
<feature type="compositionally biased region" description="Basic and acidic residues" evidence="1">
    <location>
        <begin position="25"/>
        <end position="44"/>
    </location>
</feature>
<reference evidence="4 5" key="1">
    <citation type="submission" date="2017-09" db="EMBL/GenBank/DDBJ databases">
        <title>Large-scale bioinformatics analysis of Bacillus genomes uncovers conserved roles of natural products in bacterial physiology.</title>
        <authorList>
            <consortium name="Agbiome Team Llc"/>
            <person name="Bleich R.M."/>
            <person name="Grubbs K.J."/>
            <person name="Santa Maria K.C."/>
            <person name="Allen S.E."/>
            <person name="Farag S."/>
            <person name="Shank E.A."/>
            <person name="Bowers A."/>
        </authorList>
    </citation>
    <scope>NUCLEOTIDE SEQUENCE [LARGE SCALE GENOMIC DNA]</scope>
    <source>
        <strain evidence="4 5">AFS092012</strain>
    </source>
</reference>
<dbReference type="SMART" id="SM00894">
    <property type="entry name" value="Excalibur"/>
    <property type="match status" value="1"/>
</dbReference>
<proteinExistence type="predicted"/>
<dbReference type="RefSeq" id="WP_097895817.1">
    <property type="nucleotide sequence ID" value="NZ_NVOR01000010.1"/>
</dbReference>
<feature type="compositionally biased region" description="Basic and acidic residues" evidence="1">
    <location>
        <begin position="113"/>
        <end position="126"/>
    </location>
</feature>
<evidence type="ECO:0000313" key="5">
    <source>
        <dbReference type="Proteomes" id="UP000221020"/>
    </source>
</evidence>
<dbReference type="AlphaFoldDB" id="A0AA91VES6"/>
<accession>A0AA91VES6</accession>
<evidence type="ECO:0000259" key="3">
    <source>
        <dbReference type="SMART" id="SM00894"/>
    </source>
</evidence>
<dbReference type="Proteomes" id="UP000221020">
    <property type="component" value="Unassembled WGS sequence"/>
</dbReference>
<sequence length="132" mass="14672">MNKKLLTFLACCTLFIGLTACSKSTEKTSTLEEQKQETEKEHKTNAGQQKAEGQKQLETQKQAEEQKKQQETTQTKQQQTAPSQGKVHFSSCKEANDAGYYDITPDSPAYSKSLDKDGDGVACEHKKSGKKH</sequence>
<dbReference type="EMBL" id="NVOR01000010">
    <property type="protein sequence ID" value="PED83987.1"/>
    <property type="molecule type" value="Genomic_DNA"/>
</dbReference>
<dbReference type="InterPro" id="IPR008613">
    <property type="entry name" value="Excalibur_Ca-bd_domain"/>
</dbReference>
<organism evidence="4 5">
    <name type="scientific">Bacillus pseudomycoides</name>
    <dbReference type="NCBI Taxonomy" id="64104"/>
    <lineage>
        <taxon>Bacteria</taxon>
        <taxon>Bacillati</taxon>
        <taxon>Bacillota</taxon>
        <taxon>Bacilli</taxon>
        <taxon>Bacillales</taxon>
        <taxon>Bacillaceae</taxon>
        <taxon>Bacillus</taxon>
        <taxon>Bacillus cereus group</taxon>
    </lineage>
</organism>
<dbReference type="Pfam" id="PF05901">
    <property type="entry name" value="Excalibur"/>
    <property type="match status" value="1"/>
</dbReference>
<evidence type="ECO:0000313" key="4">
    <source>
        <dbReference type="EMBL" id="PED83987.1"/>
    </source>
</evidence>
<gene>
    <name evidence="4" type="ORF">CON65_03680</name>
</gene>
<evidence type="ECO:0000256" key="2">
    <source>
        <dbReference type="SAM" id="SignalP"/>
    </source>
</evidence>
<protein>
    <recommendedName>
        <fullName evidence="3">Excalibur calcium-binding domain-containing protein</fullName>
    </recommendedName>
</protein>
<keyword evidence="2" id="KW-0732">Signal</keyword>
<feature type="compositionally biased region" description="Basic and acidic residues" evidence="1">
    <location>
        <begin position="61"/>
        <end position="70"/>
    </location>
</feature>
<feature type="compositionally biased region" description="Low complexity" evidence="1">
    <location>
        <begin position="71"/>
        <end position="80"/>
    </location>
</feature>
<evidence type="ECO:0000256" key="1">
    <source>
        <dbReference type="SAM" id="MobiDB-lite"/>
    </source>
</evidence>
<feature type="domain" description="Excalibur calcium-binding" evidence="3">
    <location>
        <begin position="88"/>
        <end position="124"/>
    </location>
</feature>
<feature type="region of interest" description="Disordered" evidence="1">
    <location>
        <begin position="25"/>
        <end position="132"/>
    </location>
</feature>
<name>A0AA91VES6_9BACI</name>